<feature type="transmembrane region" description="Helical" evidence="2">
    <location>
        <begin position="298"/>
        <end position="319"/>
    </location>
</feature>
<dbReference type="EMBL" id="FOAW01000021">
    <property type="protein sequence ID" value="SEM07089.1"/>
    <property type="molecule type" value="Genomic_DNA"/>
</dbReference>
<keyword evidence="2" id="KW-0472">Membrane</keyword>
<evidence type="ECO:0000313" key="3">
    <source>
        <dbReference type="EMBL" id="SEM07089.1"/>
    </source>
</evidence>
<feature type="region of interest" description="Disordered" evidence="1">
    <location>
        <begin position="35"/>
        <end position="59"/>
    </location>
</feature>
<organism evidence="3 4">
    <name type="scientific">Rhodococcus maanshanensis</name>
    <dbReference type="NCBI Taxonomy" id="183556"/>
    <lineage>
        <taxon>Bacteria</taxon>
        <taxon>Bacillati</taxon>
        <taxon>Actinomycetota</taxon>
        <taxon>Actinomycetes</taxon>
        <taxon>Mycobacteriales</taxon>
        <taxon>Nocardiaceae</taxon>
        <taxon>Rhodococcus</taxon>
    </lineage>
</organism>
<feature type="transmembrane region" description="Helical" evidence="2">
    <location>
        <begin position="370"/>
        <end position="387"/>
    </location>
</feature>
<evidence type="ECO:0008006" key="5">
    <source>
        <dbReference type="Google" id="ProtNLM"/>
    </source>
</evidence>
<keyword evidence="2" id="KW-0812">Transmembrane</keyword>
<accession>A0A1H7VDY1</accession>
<feature type="transmembrane region" description="Helical" evidence="2">
    <location>
        <begin position="223"/>
        <end position="239"/>
    </location>
</feature>
<feature type="transmembrane region" description="Helical" evidence="2">
    <location>
        <begin position="173"/>
        <end position="192"/>
    </location>
</feature>
<reference evidence="4" key="1">
    <citation type="submission" date="2016-10" db="EMBL/GenBank/DDBJ databases">
        <authorList>
            <person name="Varghese N."/>
            <person name="Submissions S."/>
        </authorList>
    </citation>
    <scope>NUCLEOTIDE SEQUENCE [LARGE SCALE GENOMIC DNA]</scope>
    <source>
        <strain evidence="4">DSM 44675</strain>
    </source>
</reference>
<evidence type="ECO:0000313" key="4">
    <source>
        <dbReference type="Proteomes" id="UP000198677"/>
    </source>
</evidence>
<feature type="transmembrane region" description="Helical" evidence="2">
    <location>
        <begin position="147"/>
        <end position="167"/>
    </location>
</feature>
<feature type="transmembrane region" description="Helical" evidence="2">
    <location>
        <begin position="199"/>
        <end position="217"/>
    </location>
</feature>
<protein>
    <recommendedName>
        <fullName evidence="5">Glycosyl transferase</fullName>
    </recommendedName>
</protein>
<feature type="transmembrane region" description="Helical" evidence="2">
    <location>
        <begin position="246"/>
        <end position="262"/>
    </location>
</feature>
<dbReference type="AlphaFoldDB" id="A0A1H7VDY1"/>
<sequence>MDRFVAARSRARLTADRNLTGPVSTVAEAKGPAIRRPADGQERAMPQAPMLADPARTSTAPRSARAVVGRLRGHRAGPDVAAALGFTVLAVVVLGRQWRSPTVGYLIGSGQDQRMWEWFFAVAAHSVTRLENPLGTLLQNYPDGVNLMANTAMFGVSIPLAPVTLLFGPTATWTLVLTAGLAGTAFAWYWLLSRFAVRSRAAAAVGGLFCGFAPGMISHANGHPNFVALALLPLILGCVIRLSRGAGTRTAIALGLLVATQILLGEEPLLICAMSFAVFTLAYFAFRPQLARAAVRSSWRPLLLAAAIALAITAIPLWWQFFGPQSYRVIDHGTMGNDLKALLQFPAQSLGGRTNPGQDVSIGATEENAYFGWPLLALVAAASAWLWRAPLARAATVTTLVMGVLSLGSELTVGRSRTGITLPWAWFEHVPLLESVLETRFAMGAVPAIALLLAMATDRALRERATLVPWCICLVLALLPLTPMPLPAVDRKPAPEFFSDGTWRGYVDDGSIVTVPLPRPEDARALSWQAEADFGFPLAGGYFVGPVGAAKKAKYGPDDRPTALLLAQADKTGVAPAITDELRAQAATDLRFWRADAVVLPPGKNRQVLRETVSELLRDSGQAAGDVWVWDVRALVAAGR</sequence>
<keyword evidence="4" id="KW-1185">Reference proteome</keyword>
<evidence type="ECO:0000256" key="1">
    <source>
        <dbReference type="SAM" id="MobiDB-lite"/>
    </source>
</evidence>
<name>A0A1H7VDY1_9NOCA</name>
<gene>
    <name evidence="3" type="ORF">SAMN05444583_12179</name>
</gene>
<feature type="transmembrane region" description="Helical" evidence="2">
    <location>
        <begin position="467"/>
        <end position="486"/>
    </location>
</feature>
<keyword evidence="2" id="KW-1133">Transmembrane helix</keyword>
<feature type="transmembrane region" description="Helical" evidence="2">
    <location>
        <begin position="268"/>
        <end position="286"/>
    </location>
</feature>
<dbReference type="Proteomes" id="UP000198677">
    <property type="component" value="Unassembled WGS sequence"/>
</dbReference>
<proteinExistence type="predicted"/>
<evidence type="ECO:0000256" key="2">
    <source>
        <dbReference type="SAM" id="Phobius"/>
    </source>
</evidence>